<dbReference type="InterPro" id="IPR014756">
    <property type="entry name" value="Ig_E-set"/>
</dbReference>
<proteinExistence type="predicted"/>
<dbReference type="InterPro" id="IPR014752">
    <property type="entry name" value="Arrestin-like_C"/>
</dbReference>
<reference evidence="1 2" key="1">
    <citation type="submission" date="2023-01" db="EMBL/GenBank/DDBJ databases">
        <title>Bacillus changyiensis sp. nov., isolated from a coastal deposit.</title>
        <authorList>
            <person name="Xiao G."/>
            <person name="Lai Q."/>
            <person name="Hu Z."/>
            <person name="Shao Z."/>
        </authorList>
    </citation>
    <scope>NUCLEOTIDE SEQUENCE [LARGE SCALE GENOMIC DNA]</scope>
    <source>
        <strain evidence="1 2">CLL-7-23</strain>
    </source>
</reference>
<dbReference type="RefSeq" id="WP_271342030.1">
    <property type="nucleotide sequence ID" value="NZ_JAQKAB010000013.1"/>
</dbReference>
<evidence type="ECO:0000313" key="1">
    <source>
        <dbReference type="EMBL" id="MDA7028213.1"/>
    </source>
</evidence>
<protein>
    <submittedName>
        <fullName evidence="1">Sporulation protein</fullName>
    </submittedName>
</protein>
<dbReference type="PANTHER" id="PTHR40053">
    <property type="entry name" value="SPORULATION-CONTROL PROTEIN SPO0M"/>
    <property type="match status" value="1"/>
</dbReference>
<dbReference type="Gene3D" id="2.60.40.640">
    <property type="match status" value="1"/>
</dbReference>
<accession>A0ABT4X7H4</accession>
<dbReference type="EMBL" id="JAQKAB010000013">
    <property type="protein sequence ID" value="MDA7028213.1"/>
    <property type="molecule type" value="Genomic_DNA"/>
</dbReference>
<dbReference type="InterPro" id="IPR009776">
    <property type="entry name" value="Spore_0_M"/>
</dbReference>
<sequence length="245" mass="28557">MSIVTTSSSLKITRFLEKKTYYPGEEVNGTIYVEGDKIKKNIQYIDLLIDTNYNIVKEDQNNSKSITIDSHRITEALTINPGEDYRFSFSFTLPFDTPVTVGKAEVHLLTDVGTDKFDQDQIVVQPHPWINCILQTIESLGFRLHDADCEQAPFFKRRLPFVQEFEFVPVSPYYRQLLSELELIFLLEEDGFEIVFETNRRAKGLRGWMPEIYEDVLRVHFDESELTDQEELTEVMKEIIDHCAK</sequence>
<dbReference type="Pfam" id="PF07070">
    <property type="entry name" value="Spo0M"/>
    <property type="match status" value="1"/>
</dbReference>
<gene>
    <name evidence="1" type="ORF">PJ311_16710</name>
</gene>
<keyword evidence="2" id="KW-1185">Reference proteome</keyword>
<dbReference type="Proteomes" id="UP001211894">
    <property type="component" value="Unassembled WGS sequence"/>
</dbReference>
<name>A0ABT4X7H4_9BACI</name>
<dbReference type="PANTHER" id="PTHR40053:SF1">
    <property type="entry name" value="SPORULATION-CONTROL PROTEIN SPO0M"/>
    <property type="match status" value="1"/>
</dbReference>
<dbReference type="SUPFAM" id="SSF81296">
    <property type="entry name" value="E set domains"/>
    <property type="match status" value="1"/>
</dbReference>
<organism evidence="1 2">
    <name type="scientific">Bacillus changyiensis</name>
    <dbReference type="NCBI Taxonomy" id="3004103"/>
    <lineage>
        <taxon>Bacteria</taxon>
        <taxon>Bacillati</taxon>
        <taxon>Bacillota</taxon>
        <taxon>Bacilli</taxon>
        <taxon>Bacillales</taxon>
        <taxon>Bacillaceae</taxon>
        <taxon>Bacillus</taxon>
    </lineage>
</organism>
<evidence type="ECO:0000313" key="2">
    <source>
        <dbReference type="Proteomes" id="UP001211894"/>
    </source>
</evidence>
<comment type="caution">
    <text evidence="1">The sequence shown here is derived from an EMBL/GenBank/DDBJ whole genome shotgun (WGS) entry which is preliminary data.</text>
</comment>